<dbReference type="CDD" id="cd01667">
    <property type="entry name" value="TGS_ThrRS"/>
    <property type="match status" value="1"/>
</dbReference>
<dbReference type="PANTHER" id="PTHR11451:SF44">
    <property type="entry name" value="THREONINE--TRNA LIGASE, CHLOROPLASTIC_MITOCHONDRIAL 2"/>
    <property type="match status" value="1"/>
</dbReference>
<feature type="domain" description="TGS" evidence="15">
    <location>
        <begin position="11"/>
        <end position="72"/>
    </location>
</feature>
<comment type="similarity">
    <text evidence="1 13">Belongs to the class-II aminoacyl-tRNA synthetase family.</text>
</comment>
<dbReference type="CDD" id="cd00860">
    <property type="entry name" value="ThrRS_anticodon"/>
    <property type="match status" value="1"/>
</dbReference>
<dbReference type="GO" id="GO:0046872">
    <property type="term" value="F:metal ion binding"/>
    <property type="evidence" value="ECO:0007669"/>
    <property type="project" value="UniProtKB-KW"/>
</dbReference>
<evidence type="ECO:0000256" key="13">
    <source>
        <dbReference type="HAMAP-Rule" id="MF_00184"/>
    </source>
</evidence>
<evidence type="ECO:0000259" key="14">
    <source>
        <dbReference type="PROSITE" id="PS50862"/>
    </source>
</evidence>
<dbReference type="PROSITE" id="PS51880">
    <property type="entry name" value="TGS"/>
    <property type="match status" value="1"/>
</dbReference>
<name>A0A0S8G667_UNCT6</name>
<dbReference type="GO" id="GO:0005524">
    <property type="term" value="F:ATP binding"/>
    <property type="evidence" value="ECO:0007669"/>
    <property type="project" value="UniProtKB-UniRule"/>
</dbReference>
<protein>
    <recommendedName>
        <fullName evidence="13">Threonine--tRNA ligase</fullName>
        <ecNumber evidence="13">6.1.1.3</ecNumber>
    </recommendedName>
    <alternativeName>
        <fullName evidence="13">Threonyl-tRNA synthetase</fullName>
        <shortName evidence="13">ThrRS</shortName>
    </alternativeName>
</protein>
<dbReference type="InterPro" id="IPR047246">
    <property type="entry name" value="ThrRS_anticodon"/>
</dbReference>
<sequence length="649" mass="73755">MARADTERATDSIEITFSDGSQSRHPRGISVREALEAWGGADLGRAVAGKLDGRVVDLSAPITEDVALKPLSFDDPEGREVFSHSASHIMAQAVRDLFPEAKLAIGPAIADGFYYDFDVARPFTPEDLERIEKRMAEIVADDIPFERDVASREAAIVQFREQGETYKVELLEDLPDHEVTLYRHGDFVDLCRGPHLPSTGRVKAFKLLSAAGAYWRGDERRPMLQRIYGTAYESEEDLALHLERLEEAKRRDHRRLGTELDLFSMEAEGGSGLVYWHPKGALLRMIIEDWWKAEHLNRGYQLVVSPHIARGHLWQRSGHYDFYRDNMFVLDVDEEEYVLKPMNCPGHILIYQSRVRSYRELPIRFAELGVVYRHERSGVVHGLMRVRGITQDDAHIYCTPEQLPEEIGGVIDFAQYLLHTFGFDQFEVDLSVRDPAPEAYAGSPEDWERAESVLEEAIRGKGLDFERKEGEAVFYGPKIDIHLLDSLGRRWQCSTIQFDFNMPQRFDVRYVGQDGHSHHVVMVHRALFGSLERFIGVLIEHYGGAFPLWLAPVQARVLPITDDQHAYAAEVYEALVGAGLRTELDDRNEKVGYKISEAERMKIPYMLIVGKREQAARHVSLRKHGEGDLGPVDLAAAVQRLTDEAAARR</sequence>
<evidence type="ECO:0000256" key="6">
    <source>
        <dbReference type="ARBA" id="ARBA00022741"/>
    </source>
</evidence>
<dbReference type="PROSITE" id="PS50862">
    <property type="entry name" value="AA_TRNA_LIGASE_II"/>
    <property type="match status" value="1"/>
</dbReference>
<keyword evidence="9 13" id="KW-0694">RNA-binding</keyword>
<dbReference type="SUPFAM" id="SSF55186">
    <property type="entry name" value="ThrRS/AlaRS common domain"/>
    <property type="match status" value="1"/>
</dbReference>
<dbReference type="Proteomes" id="UP000051717">
    <property type="component" value="Unassembled WGS sequence"/>
</dbReference>
<evidence type="ECO:0000256" key="1">
    <source>
        <dbReference type="ARBA" id="ARBA00008226"/>
    </source>
</evidence>
<dbReference type="InterPro" id="IPR004095">
    <property type="entry name" value="TGS"/>
</dbReference>
<dbReference type="SUPFAM" id="SSF52954">
    <property type="entry name" value="Class II aaRS ABD-related"/>
    <property type="match status" value="1"/>
</dbReference>
<dbReference type="FunFam" id="3.30.980.10:FF:000005">
    <property type="entry name" value="Threonyl-tRNA synthetase, mitochondrial"/>
    <property type="match status" value="1"/>
</dbReference>
<evidence type="ECO:0000256" key="9">
    <source>
        <dbReference type="ARBA" id="ARBA00022884"/>
    </source>
</evidence>
<comment type="caution">
    <text evidence="16">The sequence shown here is derived from an EMBL/GenBank/DDBJ whole genome shotgun (WGS) entry which is preliminary data.</text>
</comment>
<evidence type="ECO:0000256" key="7">
    <source>
        <dbReference type="ARBA" id="ARBA00022833"/>
    </source>
</evidence>
<gene>
    <name evidence="13" type="primary">thrS</name>
    <name evidence="16" type="ORF">AMJ82_09205</name>
</gene>
<evidence type="ECO:0000256" key="4">
    <source>
        <dbReference type="ARBA" id="ARBA00022598"/>
    </source>
</evidence>
<proteinExistence type="inferred from homology"/>
<comment type="subunit">
    <text evidence="13">Homodimer.</text>
</comment>
<dbReference type="FunFam" id="3.30.930.10:FF:000002">
    <property type="entry name" value="Threonine--tRNA ligase"/>
    <property type="match status" value="1"/>
</dbReference>
<keyword evidence="10 13" id="KW-0648">Protein biosynthesis</keyword>
<dbReference type="InterPro" id="IPR018163">
    <property type="entry name" value="Thr/Ala-tRNA-synth_IIc_edit"/>
</dbReference>
<organism evidence="16 17">
    <name type="scientific">candidate division TA06 bacterium SM23_40</name>
    <dbReference type="NCBI Taxonomy" id="1703774"/>
    <lineage>
        <taxon>Bacteria</taxon>
        <taxon>Bacteria division TA06</taxon>
    </lineage>
</organism>
<dbReference type="PRINTS" id="PR01047">
    <property type="entry name" value="TRNASYNTHTHR"/>
</dbReference>
<keyword evidence="2 13" id="KW-0963">Cytoplasm</keyword>
<evidence type="ECO:0000256" key="12">
    <source>
        <dbReference type="ARBA" id="ARBA00049515"/>
    </source>
</evidence>
<dbReference type="Gene3D" id="3.40.50.800">
    <property type="entry name" value="Anticodon-binding domain"/>
    <property type="match status" value="1"/>
</dbReference>
<dbReference type="InterPro" id="IPR012947">
    <property type="entry name" value="tRNA_SAD"/>
</dbReference>
<dbReference type="EC" id="6.1.1.3" evidence="13"/>
<dbReference type="EMBL" id="LJUI01000093">
    <property type="protein sequence ID" value="KPK68065.1"/>
    <property type="molecule type" value="Genomic_DNA"/>
</dbReference>
<dbReference type="InterPro" id="IPR004154">
    <property type="entry name" value="Anticodon-bd"/>
</dbReference>
<comment type="cofactor">
    <cofactor evidence="13">
        <name>Zn(2+)</name>
        <dbReference type="ChEBI" id="CHEBI:29105"/>
    </cofactor>
    <text evidence="13">Binds 1 zinc ion per subunit.</text>
</comment>
<feature type="binding site" evidence="13">
    <location>
        <position position="395"/>
    </location>
    <ligand>
        <name>Zn(2+)</name>
        <dbReference type="ChEBI" id="CHEBI:29105"/>
        <note>catalytic</note>
    </ligand>
</feature>
<dbReference type="InterPro" id="IPR002314">
    <property type="entry name" value="aa-tRNA-synt_IIb"/>
</dbReference>
<dbReference type="Gene3D" id="3.10.20.30">
    <property type="match status" value="1"/>
</dbReference>
<dbReference type="AlphaFoldDB" id="A0A0S8G667"/>
<feature type="domain" description="Aminoacyl-transfer RNA synthetases class-II family profile" evidence="14">
    <location>
        <begin position="298"/>
        <end position="547"/>
    </location>
</feature>
<keyword evidence="7 13" id="KW-0862">Zinc</keyword>
<dbReference type="GO" id="GO:0005737">
    <property type="term" value="C:cytoplasm"/>
    <property type="evidence" value="ECO:0007669"/>
    <property type="project" value="UniProtKB-SubCell"/>
</dbReference>
<dbReference type="PATRIC" id="fig|1703774.3.peg.685"/>
<evidence type="ECO:0000256" key="8">
    <source>
        <dbReference type="ARBA" id="ARBA00022840"/>
    </source>
</evidence>
<comment type="subcellular location">
    <subcellularLocation>
        <location evidence="13">Cytoplasm</location>
    </subcellularLocation>
</comment>
<keyword evidence="6 13" id="KW-0547">Nucleotide-binding</keyword>
<dbReference type="Pfam" id="PF07973">
    <property type="entry name" value="tRNA_SAD"/>
    <property type="match status" value="1"/>
</dbReference>
<feature type="binding site" evidence="13">
    <location>
        <position position="344"/>
    </location>
    <ligand>
        <name>Zn(2+)</name>
        <dbReference type="ChEBI" id="CHEBI:29105"/>
        <note>catalytic</note>
    </ligand>
</feature>
<keyword evidence="8 13" id="KW-0067">ATP-binding</keyword>
<evidence type="ECO:0000313" key="16">
    <source>
        <dbReference type="EMBL" id="KPK68065.1"/>
    </source>
</evidence>
<evidence type="ECO:0000313" key="17">
    <source>
        <dbReference type="Proteomes" id="UP000051717"/>
    </source>
</evidence>
<dbReference type="InterPro" id="IPR045864">
    <property type="entry name" value="aa-tRNA-synth_II/BPL/LPL"/>
</dbReference>
<evidence type="ECO:0000256" key="10">
    <source>
        <dbReference type="ARBA" id="ARBA00022917"/>
    </source>
</evidence>
<keyword evidence="4 13" id="KW-0436">Ligase</keyword>
<dbReference type="InterPro" id="IPR036621">
    <property type="entry name" value="Anticodon-bd_dom_sf"/>
</dbReference>
<dbReference type="FunFam" id="3.40.50.800:FF:000001">
    <property type="entry name" value="Threonine--tRNA ligase"/>
    <property type="match status" value="1"/>
</dbReference>
<evidence type="ECO:0000256" key="11">
    <source>
        <dbReference type="ARBA" id="ARBA00023146"/>
    </source>
</evidence>
<dbReference type="GO" id="GO:0004829">
    <property type="term" value="F:threonine-tRNA ligase activity"/>
    <property type="evidence" value="ECO:0007669"/>
    <property type="project" value="UniProtKB-UniRule"/>
</dbReference>
<evidence type="ECO:0000256" key="3">
    <source>
        <dbReference type="ARBA" id="ARBA00022555"/>
    </source>
</evidence>
<dbReference type="HAMAP" id="MF_00184">
    <property type="entry name" value="Thr_tRNA_synth"/>
    <property type="match status" value="1"/>
</dbReference>
<feature type="binding site" evidence="13">
    <location>
        <position position="524"/>
    </location>
    <ligand>
        <name>Zn(2+)</name>
        <dbReference type="ChEBI" id="CHEBI:29105"/>
        <note>catalytic</note>
    </ligand>
</feature>
<accession>A0A0S8G667</accession>
<dbReference type="SMART" id="SM00863">
    <property type="entry name" value="tRNA_SAD"/>
    <property type="match status" value="1"/>
</dbReference>
<dbReference type="InterPro" id="IPR006195">
    <property type="entry name" value="aa-tRNA-synth_II"/>
</dbReference>
<reference evidence="16 17" key="1">
    <citation type="journal article" date="2015" name="Microbiome">
        <title>Genomic resolution of linkages in carbon, nitrogen, and sulfur cycling among widespread estuary sediment bacteria.</title>
        <authorList>
            <person name="Baker B.J."/>
            <person name="Lazar C.S."/>
            <person name="Teske A.P."/>
            <person name="Dick G.J."/>
        </authorList>
    </citation>
    <scope>NUCLEOTIDE SEQUENCE [LARGE SCALE GENOMIC DNA]</scope>
    <source>
        <strain evidence="16">SM23_40</strain>
    </source>
</reference>
<keyword evidence="5 13" id="KW-0479">Metal-binding</keyword>
<dbReference type="InterPro" id="IPR002320">
    <property type="entry name" value="Thr-tRNA-ligase_IIa"/>
</dbReference>
<dbReference type="Pfam" id="PF00587">
    <property type="entry name" value="tRNA-synt_2b"/>
    <property type="match status" value="1"/>
</dbReference>
<evidence type="ECO:0000259" key="15">
    <source>
        <dbReference type="PROSITE" id="PS51880"/>
    </source>
</evidence>
<dbReference type="NCBIfam" id="TIGR00418">
    <property type="entry name" value="thrS"/>
    <property type="match status" value="1"/>
</dbReference>
<dbReference type="CDD" id="cd00771">
    <property type="entry name" value="ThrRS_core"/>
    <property type="match status" value="1"/>
</dbReference>
<dbReference type="Pfam" id="PF03129">
    <property type="entry name" value="HGTP_anticodon"/>
    <property type="match status" value="1"/>
</dbReference>
<dbReference type="SUPFAM" id="SSF81271">
    <property type="entry name" value="TGS-like"/>
    <property type="match status" value="1"/>
</dbReference>
<keyword evidence="11 13" id="KW-0030">Aminoacyl-tRNA synthetase</keyword>
<dbReference type="Gene3D" id="3.30.980.10">
    <property type="entry name" value="Threonyl-trna Synthetase, Chain A, domain 2"/>
    <property type="match status" value="1"/>
</dbReference>
<dbReference type="Gene3D" id="3.30.930.10">
    <property type="entry name" value="Bira Bifunctional Protein, Domain 2"/>
    <property type="match status" value="1"/>
</dbReference>
<keyword evidence="3 13" id="KW-0820">tRNA-binding</keyword>
<dbReference type="GO" id="GO:0000049">
    <property type="term" value="F:tRNA binding"/>
    <property type="evidence" value="ECO:0007669"/>
    <property type="project" value="UniProtKB-KW"/>
</dbReference>
<evidence type="ECO:0000256" key="2">
    <source>
        <dbReference type="ARBA" id="ARBA00022490"/>
    </source>
</evidence>
<dbReference type="Gene3D" id="3.30.54.20">
    <property type="match status" value="1"/>
</dbReference>
<dbReference type="FunFam" id="3.30.54.20:FF:000002">
    <property type="entry name" value="Threonine--tRNA ligase"/>
    <property type="match status" value="1"/>
</dbReference>
<dbReference type="InterPro" id="IPR012675">
    <property type="entry name" value="Beta-grasp_dom_sf"/>
</dbReference>
<dbReference type="InterPro" id="IPR012676">
    <property type="entry name" value="TGS-like"/>
</dbReference>
<evidence type="ECO:0000256" key="5">
    <source>
        <dbReference type="ARBA" id="ARBA00022723"/>
    </source>
</evidence>
<dbReference type="GO" id="GO:0006435">
    <property type="term" value="P:threonyl-tRNA aminoacylation"/>
    <property type="evidence" value="ECO:0007669"/>
    <property type="project" value="UniProtKB-UniRule"/>
</dbReference>
<dbReference type="PANTHER" id="PTHR11451">
    <property type="entry name" value="THREONINE-TRNA LIGASE"/>
    <property type="match status" value="1"/>
</dbReference>
<comment type="caution">
    <text evidence="13">Lacks conserved residue(s) required for the propagation of feature annotation.</text>
</comment>
<comment type="catalytic activity">
    <reaction evidence="12 13">
        <text>tRNA(Thr) + L-threonine + ATP = L-threonyl-tRNA(Thr) + AMP + diphosphate + H(+)</text>
        <dbReference type="Rhea" id="RHEA:24624"/>
        <dbReference type="Rhea" id="RHEA-COMP:9670"/>
        <dbReference type="Rhea" id="RHEA-COMP:9704"/>
        <dbReference type="ChEBI" id="CHEBI:15378"/>
        <dbReference type="ChEBI" id="CHEBI:30616"/>
        <dbReference type="ChEBI" id="CHEBI:33019"/>
        <dbReference type="ChEBI" id="CHEBI:57926"/>
        <dbReference type="ChEBI" id="CHEBI:78442"/>
        <dbReference type="ChEBI" id="CHEBI:78534"/>
        <dbReference type="ChEBI" id="CHEBI:456215"/>
        <dbReference type="EC" id="6.1.1.3"/>
    </reaction>
</comment>
<dbReference type="SUPFAM" id="SSF55681">
    <property type="entry name" value="Class II aaRS and biotin synthetases"/>
    <property type="match status" value="1"/>
</dbReference>
<dbReference type="InterPro" id="IPR033728">
    <property type="entry name" value="ThrRS_core"/>
</dbReference>